<dbReference type="InterPro" id="IPR038479">
    <property type="entry name" value="Transthyretin-like_sf"/>
</dbReference>
<dbReference type="Proteomes" id="UP000271098">
    <property type="component" value="Unassembled WGS sequence"/>
</dbReference>
<dbReference type="InterPro" id="IPR001534">
    <property type="entry name" value="Transthyretin-like"/>
</dbReference>
<name>A0A183D5E1_9BILA</name>
<proteinExistence type="inferred from homology"/>
<dbReference type="PANTHER" id="PTHR21700">
    <property type="entry name" value="TRANSTHYRETIN-LIKE FAMILY PROTEIN-RELATED"/>
    <property type="match status" value="1"/>
</dbReference>
<reference evidence="8" key="1">
    <citation type="submission" date="2016-06" db="UniProtKB">
        <authorList>
            <consortium name="WormBaseParasite"/>
        </authorList>
    </citation>
    <scope>IDENTIFICATION</scope>
</reference>
<dbReference type="EMBL" id="UYRT01007071">
    <property type="protein sequence ID" value="VDK41567.1"/>
    <property type="molecule type" value="Genomic_DNA"/>
</dbReference>
<evidence type="ECO:0000256" key="4">
    <source>
        <dbReference type="ARBA" id="ARBA00022729"/>
    </source>
</evidence>
<evidence type="ECO:0000313" key="6">
    <source>
        <dbReference type="EMBL" id="VDK41567.1"/>
    </source>
</evidence>
<dbReference type="AlphaFoldDB" id="A0A183D5E1"/>
<comment type="subcellular location">
    <subcellularLocation>
        <location evidence="1">Secreted</location>
    </subcellularLocation>
</comment>
<evidence type="ECO:0000313" key="7">
    <source>
        <dbReference type="Proteomes" id="UP000271098"/>
    </source>
</evidence>
<feature type="chain" id="PRO_5043138561" evidence="5">
    <location>
        <begin position="19"/>
        <end position="145"/>
    </location>
</feature>
<dbReference type="WBParaSite" id="GPUH_0000393901-mRNA-1">
    <property type="protein sequence ID" value="GPUH_0000393901-mRNA-1"/>
    <property type="gene ID" value="GPUH_0000393901"/>
</dbReference>
<keyword evidence="7" id="KW-1185">Reference proteome</keyword>
<keyword evidence="4 5" id="KW-0732">Signal</keyword>
<evidence type="ECO:0000256" key="1">
    <source>
        <dbReference type="ARBA" id="ARBA00004613"/>
    </source>
</evidence>
<reference evidence="6 7" key="2">
    <citation type="submission" date="2018-11" db="EMBL/GenBank/DDBJ databases">
        <authorList>
            <consortium name="Pathogen Informatics"/>
        </authorList>
    </citation>
    <scope>NUCLEOTIDE SEQUENCE [LARGE SCALE GENOMIC DNA]</scope>
</reference>
<dbReference type="GO" id="GO:0009986">
    <property type="term" value="C:cell surface"/>
    <property type="evidence" value="ECO:0007669"/>
    <property type="project" value="InterPro"/>
</dbReference>
<dbReference type="GO" id="GO:0005576">
    <property type="term" value="C:extracellular region"/>
    <property type="evidence" value="ECO:0007669"/>
    <property type="project" value="UniProtKB-SubCell"/>
</dbReference>
<evidence type="ECO:0000313" key="8">
    <source>
        <dbReference type="WBParaSite" id="GPUH_0000393901-mRNA-1"/>
    </source>
</evidence>
<evidence type="ECO:0000256" key="3">
    <source>
        <dbReference type="ARBA" id="ARBA00022525"/>
    </source>
</evidence>
<feature type="signal peptide" evidence="5">
    <location>
        <begin position="1"/>
        <end position="18"/>
    </location>
</feature>
<dbReference type="OrthoDB" id="5912452at2759"/>
<gene>
    <name evidence="6" type="ORF">GPUH_LOCUS3932</name>
</gene>
<comment type="similarity">
    <text evidence="2">Belongs to the nematode transthyretin-like family.</text>
</comment>
<dbReference type="Gene3D" id="2.60.40.3330">
    <property type="match status" value="1"/>
</dbReference>
<evidence type="ECO:0000256" key="2">
    <source>
        <dbReference type="ARBA" id="ARBA00010112"/>
    </source>
</evidence>
<protein>
    <submittedName>
        <fullName evidence="8">Transthyretin-like family protein</fullName>
    </submittedName>
</protein>
<dbReference type="Pfam" id="PF01060">
    <property type="entry name" value="TTR-52"/>
    <property type="match status" value="1"/>
</dbReference>
<accession>A0A183D5E1</accession>
<organism evidence="8">
    <name type="scientific">Gongylonema pulchrum</name>
    <dbReference type="NCBI Taxonomy" id="637853"/>
    <lineage>
        <taxon>Eukaryota</taxon>
        <taxon>Metazoa</taxon>
        <taxon>Ecdysozoa</taxon>
        <taxon>Nematoda</taxon>
        <taxon>Chromadorea</taxon>
        <taxon>Rhabditida</taxon>
        <taxon>Spirurina</taxon>
        <taxon>Spiruromorpha</taxon>
        <taxon>Spiruroidea</taxon>
        <taxon>Gongylonematidae</taxon>
        <taxon>Gongylonema</taxon>
    </lineage>
</organism>
<sequence>MMLKWILLVLCCIAPGLASAFFMLSRLQSVAVQGVLLCEGRPLPDHQVTLIDKDGLDPDDVMGVNVTDQRGYFYVSGNESEWSAIDPVLIVRHKCNDGGIPCDRIWHLGIPVKYISNEGEAQQVMDVGVLNAEVVFYGEKRDCLP</sequence>
<keyword evidence="3" id="KW-0964">Secreted</keyword>
<evidence type="ECO:0000256" key="5">
    <source>
        <dbReference type="SAM" id="SignalP"/>
    </source>
</evidence>